<protein>
    <recommendedName>
        <fullName evidence="3">DUF2283 domain-containing protein</fullName>
    </recommendedName>
</protein>
<dbReference type="EMBL" id="CAJNOB010000009">
    <property type="protein sequence ID" value="CAF0694771.1"/>
    <property type="molecule type" value="Genomic_DNA"/>
</dbReference>
<evidence type="ECO:0000313" key="2">
    <source>
        <dbReference type="Proteomes" id="UP000663859"/>
    </source>
</evidence>
<dbReference type="RefSeq" id="WP_174583040.1">
    <property type="nucleotide sequence ID" value="NZ_CAJNOB010000009.1"/>
</dbReference>
<dbReference type="AlphaFoldDB" id="A0A8J2BN34"/>
<dbReference type="Pfam" id="PF10049">
    <property type="entry name" value="DUF2283"/>
    <property type="match status" value="1"/>
</dbReference>
<dbReference type="InterPro" id="IPR019270">
    <property type="entry name" value="DUF2283"/>
</dbReference>
<keyword evidence="2" id="KW-1185">Reference proteome</keyword>
<evidence type="ECO:0008006" key="3">
    <source>
        <dbReference type="Google" id="ProtNLM"/>
    </source>
</evidence>
<accession>A0A8J2BN34</accession>
<organism evidence="1 2">
    <name type="scientific">Candidatus Methylacidithermus pantelleriae</name>
    <dbReference type="NCBI Taxonomy" id="2744239"/>
    <lineage>
        <taxon>Bacteria</taxon>
        <taxon>Pseudomonadati</taxon>
        <taxon>Verrucomicrobiota</taxon>
        <taxon>Methylacidiphilae</taxon>
        <taxon>Methylacidiphilales</taxon>
        <taxon>Methylacidiphilaceae</taxon>
        <taxon>Candidatus Methylacidithermus</taxon>
    </lineage>
</organism>
<gene>
    <name evidence="1" type="ORF">MPNT_170062</name>
</gene>
<dbReference type="Proteomes" id="UP000663859">
    <property type="component" value="Unassembled WGS sequence"/>
</dbReference>
<evidence type="ECO:0000313" key="1">
    <source>
        <dbReference type="EMBL" id="CAF0694771.1"/>
    </source>
</evidence>
<name>A0A8J2BN34_9BACT</name>
<comment type="caution">
    <text evidence="1">The sequence shown here is derived from an EMBL/GenBank/DDBJ whole genome shotgun (WGS) entry which is preliminary data.</text>
</comment>
<sequence>MKLKIDQQADALYLALSEAPASRSEEISPGIVVDYDDQDRVVGIEMLYLSKRAPKADFHRLLFETVPEIA</sequence>
<reference evidence="1" key="1">
    <citation type="submission" date="2021-02" db="EMBL/GenBank/DDBJ databases">
        <authorList>
            <person name="Cremers G."/>
            <person name="Picone N."/>
        </authorList>
    </citation>
    <scope>NUCLEOTIDE SEQUENCE</scope>
    <source>
        <strain evidence="1">PQ17</strain>
    </source>
</reference>
<proteinExistence type="predicted"/>